<reference evidence="1 2" key="1">
    <citation type="submission" date="2024-06" db="EMBL/GenBank/DDBJ databases">
        <title>Genomic Encyclopedia of Type Strains, Phase V (KMG-V): Genome sequencing to study the core and pangenomes of soil and plant-associated prokaryotes.</title>
        <authorList>
            <person name="Whitman W."/>
        </authorList>
    </citation>
    <scope>NUCLEOTIDE SEQUENCE [LARGE SCALE GENOMIC DNA]</scope>
    <source>
        <strain evidence="1 2">NE40</strain>
    </source>
</reference>
<gene>
    <name evidence="1" type="ORF">V5J35_002381</name>
</gene>
<name>A0ABV2SIJ2_9GAMM</name>
<dbReference type="InterPro" id="IPR029052">
    <property type="entry name" value="Metallo-depent_PP-like"/>
</dbReference>
<dbReference type="Gene3D" id="3.60.21.10">
    <property type="match status" value="1"/>
</dbReference>
<dbReference type="SUPFAM" id="SSF56300">
    <property type="entry name" value="Metallo-dependent phosphatases"/>
    <property type="match status" value="1"/>
</dbReference>
<dbReference type="Proteomes" id="UP001549366">
    <property type="component" value="Unassembled WGS sequence"/>
</dbReference>
<protein>
    <recommendedName>
        <fullName evidence="3">Calcineurin-like phosphoesterase domain-containing protein</fullName>
    </recommendedName>
</protein>
<comment type="caution">
    <text evidence="1">The sequence shown here is derived from an EMBL/GenBank/DDBJ whole genome shotgun (WGS) entry which is preliminary data.</text>
</comment>
<dbReference type="EMBL" id="JBEWTB010000002">
    <property type="protein sequence ID" value="MET4757189.1"/>
    <property type="molecule type" value="Genomic_DNA"/>
</dbReference>
<sequence length="452" mass="50130">MRIKTRQFIALEGVALLFLLFLGRFAIAESIVSCPAGMKYQGNVCYQPCKSGYTEDGPVCRKGCSSGFSWDGSACSKFYGVVSYYPDSYARSTGIPETCNSSSINKDLPAASGETAFTMLVSSDSQYPWWNRTNVSDEEVKRRGELTNKQQIRAMNNITRVSHTSGGKTVTGTWPDSSNVLSSRRGAAITKPKGLVINGDLTAFWHDWQVEKYMDLYHRNDADPDNLENLKLDLFPGLGNHDYSNNAGDCWWTRNLEYVALGSHGCAKNASHYIKKMVSCKLVSNFPSGQISGFDESSLAYSWAVGKYFFIQLHNYPTYSYSEIDVSTSISWLSKELERANKAGYRSVLLMHDYGEHMRQSNSEFLSAIAGKNVVAIFAGHIHQNYGYQGSVPGYSEIAFFRSGAAEYNTFLLAEFGKDYMTVGVISSLDGKPKFLDPGSGTKMKTIQFSSP</sequence>
<organism evidence="1 2">
    <name type="scientific">Endozoicomonas lisbonensis</name>
    <dbReference type="NCBI Taxonomy" id="3120522"/>
    <lineage>
        <taxon>Bacteria</taxon>
        <taxon>Pseudomonadati</taxon>
        <taxon>Pseudomonadota</taxon>
        <taxon>Gammaproteobacteria</taxon>
        <taxon>Oceanospirillales</taxon>
        <taxon>Endozoicomonadaceae</taxon>
        <taxon>Endozoicomonas</taxon>
    </lineage>
</organism>
<dbReference type="PANTHER" id="PTHR43143">
    <property type="entry name" value="METALLOPHOSPHOESTERASE, CALCINEURIN SUPERFAMILY"/>
    <property type="match status" value="1"/>
</dbReference>
<dbReference type="PANTHER" id="PTHR43143:SF1">
    <property type="entry name" value="SERINE_THREONINE-PROTEIN PHOSPHATASE CPPED1"/>
    <property type="match status" value="1"/>
</dbReference>
<accession>A0ABV2SIJ2</accession>
<proteinExistence type="predicted"/>
<evidence type="ECO:0008006" key="3">
    <source>
        <dbReference type="Google" id="ProtNLM"/>
    </source>
</evidence>
<evidence type="ECO:0000313" key="1">
    <source>
        <dbReference type="EMBL" id="MET4757189.1"/>
    </source>
</evidence>
<evidence type="ECO:0000313" key="2">
    <source>
        <dbReference type="Proteomes" id="UP001549366"/>
    </source>
</evidence>
<keyword evidence="2" id="KW-1185">Reference proteome</keyword>
<dbReference type="InterPro" id="IPR051918">
    <property type="entry name" value="STPP_CPPED1"/>
</dbReference>
<dbReference type="RefSeq" id="WP_354007360.1">
    <property type="nucleotide sequence ID" value="NZ_JBEWTA010000001.1"/>
</dbReference>